<gene>
    <name evidence="3" type="ORF">UV8b_05250</name>
    <name evidence="2" type="ORF">UVI_02008760</name>
</gene>
<name>A0A063CAV2_USTVR</name>
<dbReference type="EMBL" id="CP072756">
    <property type="protein sequence ID" value="QUC21009.1"/>
    <property type="molecule type" value="Genomic_DNA"/>
</dbReference>
<evidence type="ECO:0000313" key="2">
    <source>
        <dbReference type="EMBL" id="GAO20111.1"/>
    </source>
</evidence>
<evidence type="ECO:0000256" key="1">
    <source>
        <dbReference type="SAM" id="SignalP"/>
    </source>
</evidence>
<dbReference type="Proteomes" id="UP000027002">
    <property type="component" value="Chromosome 4"/>
</dbReference>
<feature type="signal peptide" evidence="1">
    <location>
        <begin position="1"/>
        <end position="17"/>
    </location>
</feature>
<reference evidence="5" key="2">
    <citation type="journal article" date="2016" name="Genome Announc.">
        <title>Genome sequence of Ustilaginoidea virens IPU010, a rice pathogenic fungus causing false smut.</title>
        <authorList>
            <person name="Kumagai T."/>
            <person name="Ishii T."/>
            <person name="Terai G."/>
            <person name="Umemura M."/>
            <person name="Machida M."/>
            <person name="Asai K."/>
        </authorList>
    </citation>
    <scope>NUCLEOTIDE SEQUENCE [LARGE SCALE GENOMIC DNA]</scope>
    <source>
        <strain evidence="5">IPU010</strain>
    </source>
</reference>
<dbReference type="EMBL" id="BBTG02000003">
    <property type="protein sequence ID" value="GAO20111.1"/>
    <property type="molecule type" value="Genomic_DNA"/>
</dbReference>
<dbReference type="Proteomes" id="UP000054053">
    <property type="component" value="Unassembled WGS sequence"/>
</dbReference>
<reference evidence="2" key="1">
    <citation type="journal article" date="2016" name="Genome Announc.">
        <title>Genome Sequence of Ustilaginoidea virens IPU010, a Rice Pathogenic Fungus Causing False Smut.</title>
        <authorList>
            <person name="Kumagai T."/>
            <person name="Ishii T."/>
            <person name="Terai G."/>
            <person name="Umemura M."/>
            <person name="Machida M."/>
            <person name="Asai K."/>
        </authorList>
    </citation>
    <scope>NUCLEOTIDE SEQUENCE [LARGE SCALE GENOMIC DNA]</scope>
    <source>
        <strain evidence="2">IPU010</strain>
    </source>
</reference>
<feature type="chain" id="PRO_5008196030" evidence="1">
    <location>
        <begin position="18"/>
        <end position="256"/>
    </location>
</feature>
<keyword evidence="4" id="KW-1185">Reference proteome</keyword>
<evidence type="ECO:0000313" key="3">
    <source>
        <dbReference type="EMBL" id="QUC21009.1"/>
    </source>
</evidence>
<dbReference type="AlphaFoldDB" id="A0A063CAV2"/>
<organism evidence="2 5">
    <name type="scientific">Ustilaginoidea virens</name>
    <name type="common">Rice false smut fungus</name>
    <name type="synonym">Villosiclava virens</name>
    <dbReference type="NCBI Taxonomy" id="1159556"/>
    <lineage>
        <taxon>Eukaryota</taxon>
        <taxon>Fungi</taxon>
        <taxon>Dikarya</taxon>
        <taxon>Ascomycota</taxon>
        <taxon>Pezizomycotina</taxon>
        <taxon>Sordariomycetes</taxon>
        <taxon>Hypocreomycetidae</taxon>
        <taxon>Hypocreales</taxon>
        <taxon>Clavicipitaceae</taxon>
        <taxon>Ustilaginoidea</taxon>
    </lineage>
</organism>
<keyword evidence="1" id="KW-0732">Signal</keyword>
<reference evidence="3" key="3">
    <citation type="submission" date="2020-03" db="EMBL/GenBank/DDBJ databases">
        <title>A mixture of massive structural variations and highly conserved coding sequences in Ustilaginoidea virens genome.</title>
        <authorList>
            <person name="Zhang K."/>
            <person name="Zhao Z."/>
            <person name="Zhang Z."/>
            <person name="Li Y."/>
            <person name="Hsiang T."/>
            <person name="Sun W."/>
        </authorList>
    </citation>
    <scope>NUCLEOTIDE SEQUENCE</scope>
    <source>
        <strain evidence="3">UV-8b</strain>
    </source>
</reference>
<dbReference type="RefSeq" id="XP_042998682.1">
    <property type="nucleotide sequence ID" value="XM_043142748.1"/>
</dbReference>
<protein>
    <submittedName>
        <fullName evidence="2">Uncharacterized protein</fullName>
    </submittedName>
</protein>
<accession>A0A063CAV2</accession>
<evidence type="ECO:0000313" key="4">
    <source>
        <dbReference type="Proteomes" id="UP000027002"/>
    </source>
</evidence>
<proteinExistence type="predicted"/>
<sequence>MILSLLALLSLATCIQAKTLSSNEAIAAFIAKLNKTVTIDLANPPYMDKDKETFPVGCTDLLCIHVPLWKRTLLRTVDHVDILYTAHSEKPRLNTGPRDMTFQFTSSTAIMESTTWGWNIGVQLSYSNQVLTVGYSHENAYSRTVTTTESDTITCPSNYECTIKTLTFYTIVHGTCVTQQYVTCAGTYNVCDHATQPCYELQPVHDNVCKTPYPMLPCSIQVPILDTDKNPVTAKVIVAEKIKFSAKRSRGQRLSR</sequence>
<dbReference type="GeneID" id="66066028"/>
<dbReference type="OrthoDB" id="4912312at2759"/>
<evidence type="ECO:0000313" key="5">
    <source>
        <dbReference type="Proteomes" id="UP000054053"/>
    </source>
</evidence>
<dbReference type="KEGG" id="uvi:66066028"/>
<dbReference type="HOGENOM" id="CLU_1062450_0_0_1"/>